<name>A0A0B5AWG6_9BACL</name>
<organism evidence="2 3">
    <name type="scientific">Jeotgalibacillus malaysiensis</name>
    <dbReference type="NCBI Taxonomy" id="1508404"/>
    <lineage>
        <taxon>Bacteria</taxon>
        <taxon>Bacillati</taxon>
        <taxon>Bacillota</taxon>
        <taxon>Bacilli</taxon>
        <taxon>Bacillales</taxon>
        <taxon>Caryophanaceae</taxon>
        <taxon>Jeotgalibacillus</taxon>
    </lineage>
</organism>
<dbReference type="Pfam" id="PF18765">
    <property type="entry name" value="Polbeta"/>
    <property type="match status" value="1"/>
</dbReference>
<evidence type="ECO:0000313" key="3">
    <source>
        <dbReference type="Proteomes" id="UP000031449"/>
    </source>
</evidence>
<keyword evidence="3" id="KW-1185">Reference proteome</keyword>
<dbReference type="KEGG" id="jeo:JMA_30170"/>
<dbReference type="OrthoDB" id="9803106at2"/>
<dbReference type="BioCyc" id="JESP1508404:G14D9-12298-MONOMER"/>
<dbReference type="EMBL" id="CP009416">
    <property type="protein sequence ID" value="AJD92334.1"/>
    <property type="molecule type" value="Genomic_DNA"/>
</dbReference>
<dbReference type="SUPFAM" id="SSF81301">
    <property type="entry name" value="Nucleotidyltransferase"/>
    <property type="match status" value="1"/>
</dbReference>
<dbReference type="CDD" id="cd05403">
    <property type="entry name" value="NT_KNTase_like"/>
    <property type="match status" value="1"/>
</dbReference>
<feature type="domain" description="Polymerase beta nucleotidyltransferase" evidence="1">
    <location>
        <begin position="8"/>
        <end position="87"/>
    </location>
</feature>
<dbReference type="PANTHER" id="PTHR43852:SF3">
    <property type="entry name" value="NUCLEOTIDYLTRANSFERASE"/>
    <property type="match status" value="1"/>
</dbReference>
<dbReference type="AlphaFoldDB" id="A0A0B5AWG6"/>
<dbReference type="GO" id="GO:0016740">
    <property type="term" value="F:transferase activity"/>
    <property type="evidence" value="ECO:0007669"/>
    <property type="project" value="UniProtKB-KW"/>
</dbReference>
<evidence type="ECO:0000259" key="1">
    <source>
        <dbReference type="Pfam" id="PF18765"/>
    </source>
</evidence>
<evidence type="ECO:0000313" key="2">
    <source>
        <dbReference type="EMBL" id="AJD92334.1"/>
    </source>
</evidence>
<protein>
    <submittedName>
        <fullName evidence="2">Nucleotidyltransferase domain-containing protein</fullName>
    </submittedName>
</protein>
<dbReference type="Proteomes" id="UP000031449">
    <property type="component" value="Chromosome"/>
</dbReference>
<dbReference type="InterPro" id="IPR052930">
    <property type="entry name" value="TA_antitoxin_MntA"/>
</dbReference>
<proteinExistence type="predicted"/>
<dbReference type="InterPro" id="IPR043519">
    <property type="entry name" value="NT_sf"/>
</dbReference>
<sequence>MLPKHISNELVKIAESYHIDQLLLFGSRAHGDADERSDIDIAVIAPHLNQRQWLDLTERIEEVPTLLKFDLIRWESAPEELKSEIKKRTFRSIMLTNIKM</sequence>
<dbReference type="STRING" id="1508404.JMA_30170"/>
<dbReference type="InterPro" id="IPR041633">
    <property type="entry name" value="Polbeta"/>
</dbReference>
<accession>A0A0B5AWG6</accession>
<dbReference type="PANTHER" id="PTHR43852">
    <property type="entry name" value="NUCLEOTIDYLTRANSFERASE"/>
    <property type="match status" value="1"/>
</dbReference>
<keyword evidence="2" id="KW-0808">Transferase</keyword>
<dbReference type="Gene3D" id="3.30.460.10">
    <property type="entry name" value="Beta Polymerase, domain 2"/>
    <property type="match status" value="1"/>
</dbReference>
<gene>
    <name evidence="2" type="ORF">JMA_30170</name>
</gene>
<dbReference type="HOGENOM" id="CLU_130257_5_0_9"/>
<reference evidence="2 3" key="1">
    <citation type="submission" date="2014-08" db="EMBL/GenBank/DDBJ databases">
        <title>Complete genome of a marine bacteria Jeotgalibacillus malaysiensis.</title>
        <authorList>
            <person name="Yaakop A.S."/>
            <person name="Chan K.-G."/>
            <person name="Goh K.M."/>
        </authorList>
    </citation>
    <scope>NUCLEOTIDE SEQUENCE [LARGE SCALE GENOMIC DNA]</scope>
    <source>
        <strain evidence="2 3">D5</strain>
    </source>
</reference>